<dbReference type="Pfam" id="PF12833">
    <property type="entry name" value="HTH_18"/>
    <property type="match status" value="1"/>
</dbReference>
<evidence type="ECO:0008006" key="13">
    <source>
        <dbReference type="Google" id="ProtNLM"/>
    </source>
</evidence>
<dbReference type="InterPro" id="IPR018060">
    <property type="entry name" value="HTH_AraC"/>
</dbReference>
<dbReference type="PROSITE" id="PS50110">
    <property type="entry name" value="RESPONSE_REGULATORY"/>
    <property type="match status" value="1"/>
</dbReference>
<dbReference type="OrthoDB" id="342399at2"/>
<dbReference type="KEGG" id="pyg:AWM70_08945"/>
<evidence type="ECO:0000256" key="6">
    <source>
        <dbReference type="ARBA" id="ARBA00023125"/>
    </source>
</evidence>
<reference evidence="11 12" key="1">
    <citation type="submission" date="2016-01" db="EMBL/GenBank/DDBJ databases">
        <title>Complete Genome Sequence of Paenibacillus yonginensis DCY84, a novel Plant Growth-Promoting Bacteria with Elicitation of Induced Systemic Resistance.</title>
        <authorList>
            <person name="Kim Y.J."/>
            <person name="Yang D.C."/>
            <person name="Sukweenadhi J."/>
        </authorList>
    </citation>
    <scope>NUCLEOTIDE SEQUENCE [LARGE SCALE GENOMIC DNA]</scope>
    <source>
        <strain evidence="11 12">DCY84</strain>
    </source>
</reference>
<evidence type="ECO:0000256" key="3">
    <source>
        <dbReference type="ARBA" id="ARBA00022553"/>
    </source>
</evidence>
<proteinExistence type="predicted"/>
<evidence type="ECO:0000259" key="10">
    <source>
        <dbReference type="PROSITE" id="PS50110"/>
    </source>
</evidence>
<dbReference type="PROSITE" id="PS01124">
    <property type="entry name" value="HTH_ARAC_FAMILY_2"/>
    <property type="match status" value="1"/>
</dbReference>
<dbReference type="GO" id="GO:0043565">
    <property type="term" value="F:sequence-specific DNA binding"/>
    <property type="evidence" value="ECO:0007669"/>
    <property type="project" value="InterPro"/>
</dbReference>
<evidence type="ECO:0000256" key="4">
    <source>
        <dbReference type="ARBA" id="ARBA00023012"/>
    </source>
</evidence>
<accession>A0A1B1MZT5</accession>
<evidence type="ECO:0000313" key="12">
    <source>
        <dbReference type="Proteomes" id="UP000092573"/>
    </source>
</evidence>
<keyword evidence="12" id="KW-1185">Reference proteome</keyword>
<dbReference type="InterPro" id="IPR011006">
    <property type="entry name" value="CheY-like_superfamily"/>
</dbReference>
<dbReference type="InterPro" id="IPR018062">
    <property type="entry name" value="HTH_AraC-typ_CS"/>
</dbReference>
<dbReference type="SMART" id="SM00448">
    <property type="entry name" value="REC"/>
    <property type="match status" value="1"/>
</dbReference>
<dbReference type="GO" id="GO:0000160">
    <property type="term" value="P:phosphorelay signal transduction system"/>
    <property type="evidence" value="ECO:0007669"/>
    <property type="project" value="UniProtKB-KW"/>
</dbReference>
<dbReference type="CDD" id="cd17536">
    <property type="entry name" value="REC_YesN-like"/>
    <property type="match status" value="1"/>
</dbReference>
<dbReference type="SMART" id="SM00342">
    <property type="entry name" value="HTH_ARAC"/>
    <property type="match status" value="1"/>
</dbReference>
<keyword evidence="4" id="KW-0902">Two-component regulatory system</keyword>
<dbReference type="PRINTS" id="PR00032">
    <property type="entry name" value="HTHARAC"/>
</dbReference>
<evidence type="ECO:0000256" key="7">
    <source>
        <dbReference type="ARBA" id="ARBA00023163"/>
    </source>
</evidence>
<dbReference type="RefSeq" id="WP_068695617.1">
    <property type="nucleotide sequence ID" value="NZ_CP014167.1"/>
</dbReference>
<evidence type="ECO:0000256" key="5">
    <source>
        <dbReference type="ARBA" id="ARBA00023015"/>
    </source>
</evidence>
<dbReference type="PANTHER" id="PTHR42713">
    <property type="entry name" value="HISTIDINE KINASE-RELATED"/>
    <property type="match status" value="1"/>
</dbReference>
<comment type="subcellular location">
    <subcellularLocation>
        <location evidence="1">Cytoplasm</location>
    </subcellularLocation>
</comment>
<feature type="domain" description="Response regulatory" evidence="10">
    <location>
        <begin position="2"/>
        <end position="119"/>
    </location>
</feature>
<protein>
    <recommendedName>
        <fullName evidence="13">AraC family transcriptional regulator</fullName>
    </recommendedName>
</protein>
<keyword evidence="5" id="KW-0805">Transcription regulation</keyword>
<dbReference type="InterPro" id="IPR051552">
    <property type="entry name" value="HptR"/>
</dbReference>
<dbReference type="EMBL" id="CP014167">
    <property type="protein sequence ID" value="ANS74700.1"/>
    <property type="molecule type" value="Genomic_DNA"/>
</dbReference>
<organism evidence="11 12">
    <name type="scientific">Paenibacillus yonginensis</name>
    <dbReference type="NCBI Taxonomy" id="1462996"/>
    <lineage>
        <taxon>Bacteria</taxon>
        <taxon>Bacillati</taxon>
        <taxon>Bacillota</taxon>
        <taxon>Bacilli</taxon>
        <taxon>Bacillales</taxon>
        <taxon>Paenibacillaceae</taxon>
        <taxon>Paenibacillus</taxon>
    </lineage>
</organism>
<keyword evidence="6" id="KW-0238">DNA-binding</keyword>
<dbReference type="Gene3D" id="1.10.10.60">
    <property type="entry name" value="Homeodomain-like"/>
    <property type="match status" value="2"/>
</dbReference>
<sequence>MKVLIVDDELIIRQGISTVIDWEQAGFELLVPAGSAEEALQRMPEEKPDILFTDIRMNGKSGLELAKETKAAYPDMQVVILSDYDEFQYAQQAMRDGVSDYLLKTSRPDEILGVAKRMRRVILDKQSQGGGKQLLEKVLLTKQGLTAEEQASLLRCYPALDEALALQMPLRVMQITVSGGSSINDADIRSELEQTFGNVLLGGAPQWMAVIPCAPGGQELGTRLGELEHRLGLKLYASAGLPVRHIEGLNKSCSEALTALDFYWILGDRRYIAYEHIGDRKGIRAFCTQQEENELIACLKSGDQNEVRRWAGSLLAGIRKDPELTPASLETFLQSLIIAGYRWLERVAESLGRSGDLTGLGKEQESDMQARPFSEDVWFDRLILLMDIYGTLSSPQTSYVHKAVRYILEHLDGSLSLNEIARQVHIHPNYLSERFKRETGQNFSEFVTRARMEKAMSILMETPAKISDVAHQVGYSDLKHFKKLFKKHTGHTPSGFRDNS</sequence>
<name>A0A1B1MZT5_9BACL</name>
<dbReference type="SUPFAM" id="SSF46689">
    <property type="entry name" value="Homeodomain-like"/>
    <property type="match status" value="2"/>
</dbReference>
<evidence type="ECO:0000313" key="11">
    <source>
        <dbReference type="EMBL" id="ANS74700.1"/>
    </source>
</evidence>
<evidence type="ECO:0000256" key="8">
    <source>
        <dbReference type="PROSITE-ProRule" id="PRU00169"/>
    </source>
</evidence>
<feature type="domain" description="HTH araC/xylS-type" evidence="9">
    <location>
        <begin position="401"/>
        <end position="499"/>
    </location>
</feature>
<gene>
    <name evidence="11" type="ORF">AWM70_08945</name>
</gene>
<dbReference type="Pfam" id="PF00072">
    <property type="entry name" value="Response_reg"/>
    <property type="match status" value="1"/>
</dbReference>
<dbReference type="SUPFAM" id="SSF52172">
    <property type="entry name" value="CheY-like"/>
    <property type="match status" value="1"/>
</dbReference>
<dbReference type="PANTHER" id="PTHR42713:SF3">
    <property type="entry name" value="TRANSCRIPTIONAL REGULATORY PROTEIN HPTR"/>
    <property type="match status" value="1"/>
</dbReference>
<dbReference type="AlphaFoldDB" id="A0A1B1MZT5"/>
<dbReference type="InterPro" id="IPR001789">
    <property type="entry name" value="Sig_transdc_resp-reg_receiver"/>
</dbReference>
<keyword evidence="2" id="KW-0963">Cytoplasm</keyword>
<dbReference type="GO" id="GO:0003700">
    <property type="term" value="F:DNA-binding transcription factor activity"/>
    <property type="evidence" value="ECO:0007669"/>
    <property type="project" value="InterPro"/>
</dbReference>
<evidence type="ECO:0000259" key="9">
    <source>
        <dbReference type="PROSITE" id="PS01124"/>
    </source>
</evidence>
<keyword evidence="7" id="KW-0804">Transcription</keyword>
<dbReference type="InterPro" id="IPR009057">
    <property type="entry name" value="Homeodomain-like_sf"/>
</dbReference>
<dbReference type="PROSITE" id="PS00041">
    <property type="entry name" value="HTH_ARAC_FAMILY_1"/>
    <property type="match status" value="1"/>
</dbReference>
<dbReference type="InterPro" id="IPR020449">
    <property type="entry name" value="Tscrpt_reg_AraC-type_HTH"/>
</dbReference>
<dbReference type="GO" id="GO:0005737">
    <property type="term" value="C:cytoplasm"/>
    <property type="evidence" value="ECO:0007669"/>
    <property type="project" value="UniProtKB-SubCell"/>
</dbReference>
<dbReference type="Gene3D" id="3.40.50.2300">
    <property type="match status" value="1"/>
</dbReference>
<dbReference type="Proteomes" id="UP000092573">
    <property type="component" value="Chromosome"/>
</dbReference>
<evidence type="ECO:0000256" key="1">
    <source>
        <dbReference type="ARBA" id="ARBA00004496"/>
    </source>
</evidence>
<evidence type="ECO:0000256" key="2">
    <source>
        <dbReference type="ARBA" id="ARBA00022490"/>
    </source>
</evidence>
<keyword evidence="3 8" id="KW-0597">Phosphoprotein</keyword>
<dbReference type="STRING" id="1462996.AWM70_08945"/>
<feature type="modified residue" description="4-aspartylphosphate" evidence="8">
    <location>
        <position position="54"/>
    </location>
</feature>